<dbReference type="RefSeq" id="WP_005964145.1">
    <property type="nucleotide sequence ID" value="NZ_AFOC01000063.1"/>
</dbReference>
<gene>
    <name evidence="1" type="ORF">Rifp1Sym_cj00170</name>
</gene>
<reference evidence="1" key="1">
    <citation type="journal article" date="2011" name="ISME J.">
        <title>The endosymbionts of the deep-sea tubeworms Riftia pachyptila and Tevnia jerichonana share an identical physiology as revealed by proteogenomic analyses.</title>
        <authorList>
            <person name="Gardebrecht A."/>
            <person name="Markert S."/>
            <person name="Felbeck H."/>
            <person name="Thuermer A."/>
            <person name="Albrecht D."/>
            <person name="Wollherr A."/>
            <person name="Kabisch J."/>
            <person name="Lehmann R."/>
            <person name="Daniel R."/>
            <person name="Liesegang H."/>
            <person name="Hecker M."/>
            <person name="Sievert S.M."/>
            <person name="Schweder T."/>
        </authorList>
    </citation>
    <scope>NUCLEOTIDE SEQUENCE [LARGE SCALE GENOMIC DNA]</scope>
</reference>
<protein>
    <submittedName>
        <fullName evidence="1">Uncharacterized protein</fullName>
    </submittedName>
</protein>
<evidence type="ECO:0000313" key="1">
    <source>
        <dbReference type="EMBL" id="EGV50793.1"/>
    </source>
</evidence>
<evidence type="ECO:0000313" key="2">
    <source>
        <dbReference type="Proteomes" id="UP000004491"/>
    </source>
</evidence>
<keyword evidence="2" id="KW-1185">Reference proteome</keyword>
<accession>G2DF20</accession>
<proteinExistence type="predicted"/>
<organism evidence="1 2">
    <name type="scientific">endosymbiont of Riftia pachyptila</name>
    <name type="common">vent Ph05</name>
    <dbReference type="NCBI Taxonomy" id="1048808"/>
    <lineage>
        <taxon>Bacteria</taxon>
        <taxon>Pseudomonadati</taxon>
        <taxon>Pseudomonadota</taxon>
        <taxon>Gammaproteobacteria</taxon>
        <taxon>sulfur-oxidizing symbionts</taxon>
    </lineage>
</organism>
<dbReference type="EMBL" id="AFOC01000063">
    <property type="protein sequence ID" value="EGV50793.1"/>
    <property type="molecule type" value="Genomic_DNA"/>
</dbReference>
<comment type="caution">
    <text evidence="1">The sequence shown here is derived from an EMBL/GenBank/DDBJ whole genome shotgun (WGS) entry which is preliminary data.</text>
</comment>
<name>G2DF20_9GAMM</name>
<dbReference type="AlphaFoldDB" id="G2DF20"/>
<sequence length="47" mass="5415">MRQFIRHPSTIPIHYQLQEVVGDSKEYLRNISEGGSVSSRTQRLNSV</sequence>
<dbReference type="Proteomes" id="UP000004491">
    <property type="component" value="Unassembled WGS sequence"/>
</dbReference>